<dbReference type="VEuPathDB" id="TriTrypDB:TRSC58_07631"/>
<reference evidence="2 3" key="1">
    <citation type="submission" date="2013-07" db="EMBL/GenBank/DDBJ databases">
        <authorList>
            <person name="Stoco P.H."/>
            <person name="Wagner G."/>
            <person name="Gerber A."/>
            <person name="Zaha A."/>
            <person name="Thompson C."/>
            <person name="Bartholomeu D.C."/>
            <person name="Luckemeyer D.D."/>
            <person name="Bahia D."/>
            <person name="Loreto E."/>
            <person name="Prestes E.B."/>
            <person name="Lima F.M."/>
            <person name="Rodrigues-Luiz G."/>
            <person name="Vallejo G.A."/>
            <person name="Filho J.F."/>
            <person name="Monteiro K.M."/>
            <person name="Tyler K.M."/>
            <person name="de Almeida L.G."/>
            <person name="Ortiz M.F."/>
            <person name="Siervo M.A."/>
            <person name="de Moraes M.H."/>
            <person name="Cunha O.L."/>
            <person name="Mendonca-Neto R."/>
            <person name="Silva R."/>
            <person name="Teixeira S.M."/>
            <person name="Murta S.M."/>
            <person name="Sincero T.C."/>
            <person name="Mendes T.A."/>
            <person name="Urmenyi T.P."/>
            <person name="Silva V.G."/>
            <person name="da Rocha W.D."/>
            <person name="Andersson B."/>
            <person name="Romanha A.J."/>
            <person name="Steindel M."/>
            <person name="de Vasconcelos A.T."/>
            <person name="Grisard E.C."/>
        </authorList>
    </citation>
    <scope>NUCLEOTIDE SEQUENCE [LARGE SCALE GENOMIC DNA]</scope>
    <source>
        <strain evidence="2 3">SC58</strain>
    </source>
</reference>
<protein>
    <submittedName>
        <fullName evidence="2">Uncharacterized protein</fullName>
    </submittedName>
</protein>
<keyword evidence="3" id="KW-1185">Reference proteome</keyword>
<evidence type="ECO:0000313" key="3">
    <source>
        <dbReference type="Proteomes" id="UP000031737"/>
    </source>
</evidence>
<sequence length="79" mass="9046">MTCSYCWQCNECVCVGVSLTSPLHVRCVMLVAAACARDVSIPVRMRVTHTRRGRERKSEEKKQEDHQGRPLHKLYQGSK</sequence>
<comment type="caution">
    <text evidence="2">The sequence shown here is derived from an EMBL/GenBank/DDBJ whole genome shotgun (WGS) entry which is preliminary data.</text>
</comment>
<proteinExistence type="predicted"/>
<feature type="region of interest" description="Disordered" evidence="1">
    <location>
        <begin position="47"/>
        <end position="79"/>
    </location>
</feature>
<organism evidence="2 3">
    <name type="scientific">Trypanosoma rangeli SC58</name>
    <dbReference type="NCBI Taxonomy" id="429131"/>
    <lineage>
        <taxon>Eukaryota</taxon>
        <taxon>Discoba</taxon>
        <taxon>Euglenozoa</taxon>
        <taxon>Kinetoplastea</taxon>
        <taxon>Metakinetoplastina</taxon>
        <taxon>Trypanosomatida</taxon>
        <taxon>Trypanosomatidae</taxon>
        <taxon>Trypanosoma</taxon>
        <taxon>Herpetosoma</taxon>
    </lineage>
</organism>
<feature type="compositionally biased region" description="Basic and acidic residues" evidence="1">
    <location>
        <begin position="56"/>
        <end position="68"/>
    </location>
</feature>
<gene>
    <name evidence="2" type="ORF">TRSC58_07631</name>
</gene>
<evidence type="ECO:0000313" key="2">
    <source>
        <dbReference type="EMBL" id="ESL04837.1"/>
    </source>
</evidence>
<evidence type="ECO:0000256" key="1">
    <source>
        <dbReference type="SAM" id="MobiDB-lite"/>
    </source>
</evidence>
<dbReference type="EMBL" id="AUPL01008417">
    <property type="protein sequence ID" value="ESL04837.1"/>
    <property type="molecule type" value="Genomic_DNA"/>
</dbReference>
<dbReference type="AlphaFoldDB" id="A0A061IUU1"/>
<name>A0A061IUU1_TRYRA</name>
<dbReference type="Proteomes" id="UP000031737">
    <property type="component" value="Unassembled WGS sequence"/>
</dbReference>
<accession>A0A061IUU1</accession>